<sequence length="57" mass="6469">MNKANFVDLIGIFNQNPSNENHSCQGIILCRDDDASFRVLQIQRCEFEGPPKMTTIV</sequence>
<proteinExistence type="predicted"/>
<dbReference type="AlphaFoldDB" id="A0A2P5G2D3"/>
<dbReference type="Proteomes" id="UP000237000">
    <property type="component" value="Unassembled WGS sequence"/>
</dbReference>
<evidence type="ECO:0000313" key="2">
    <source>
        <dbReference type="Proteomes" id="UP000237000"/>
    </source>
</evidence>
<reference evidence="2" key="1">
    <citation type="submission" date="2016-06" db="EMBL/GenBank/DDBJ databases">
        <title>Parallel loss of symbiosis genes in relatives of nitrogen-fixing non-legume Parasponia.</title>
        <authorList>
            <person name="Van Velzen R."/>
            <person name="Holmer R."/>
            <person name="Bu F."/>
            <person name="Rutten L."/>
            <person name="Van Zeijl A."/>
            <person name="Liu W."/>
            <person name="Santuari L."/>
            <person name="Cao Q."/>
            <person name="Sharma T."/>
            <person name="Shen D."/>
            <person name="Roswanjaya Y."/>
            <person name="Wardhani T."/>
            <person name="Kalhor M.S."/>
            <person name="Jansen J."/>
            <person name="Van den Hoogen J."/>
            <person name="Gungor B."/>
            <person name="Hartog M."/>
            <person name="Hontelez J."/>
            <person name="Verver J."/>
            <person name="Yang W.-C."/>
            <person name="Schijlen E."/>
            <person name="Repin R."/>
            <person name="Schilthuizen M."/>
            <person name="Schranz E."/>
            <person name="Heidstra R."/>
            <person name="Miyata K."/>
            <person name="Fedorova E."/>
            <person name="Kohlen W."/>
            <person name="Bisseling T."/>
            <person name="Smit S."/>
            <person name="Geurts R."/>
        </authorList>
    </citation>
    <scope>NUCLEOTIDE SEQUENCE [LARGE SCALE GENOMIC DNA]</scope>
    <source>
        <strain evidence="2">cv. RG33-2</strain>
    </source>
</reference>
<gene>
    <name evidence="1" type="ORF">TorRG33x02_004850</name>
</gene>
<organism evidence="1 2">
    <name type="scientific">Trema orientale</name>
    <name type="common">Charcoal tree</name>
    <name type="synonym">Celtis orientalis</name>
    <dbReference type="NCBI Taxonomy" id="63057"/>
    <lineage>
        <taxon>Eukaryota</taxon>
        <taxon>Viridiplantae</taxon>
        <taxon>Streptophyta</taxon>
        <taxon>Embryophyta</taxon>
        <taxon>Tracheophyta</taxon>
        <taxon>Spermatophyta</taxon>
        <taxon>Magnoliopsida</taxon>
        <taxon>eudicotyledons</taxon>
        <taxon>Gunneridae</taxon>
        <taxon>Pentapetalae</taxon>
        <taxon>rosids</taxon>
        <taxon>fabids</taxon>
        <taxon>Rosales</taxon>
        <taxon>Cannabaceae</taxon>
        <taxon>Trema</taxon>
    </lineage>
</organism>
<dbReference type="EMBL" id="JXTC01000001">
    <property type="protein sequence ID" value="POO04181.1"/>
    <property type="molecule type" value="Genomic_DNA"/>
</dbReference>
<protein>
    <submittedName>
        <fullName evidence="1">Uncharacterized protein</fullName>
    </submittedName>
</protein>
<evidence type="ECO:0000313" key="1">
    <source>
        <dbReference type="EMBL" id="POO04181.1"/>
    </source>
</evidence>
<keyword evidence="2" id="KW-1185">Reference proteome</keyword>
<comment type="caution">
    <text evidence="1">The sequence shown here is derived from an EMBL/GenBank/DDBJ whole genome shotgun (WGS) entry which is preliminary data.</text>
</comment>
<name>A0A2P5G2D3_TREOI</name>
<feature type="non-terminal residue" evidence="1">
    <location>
        <position position="57"/>
    </location>
</feature>
<dbReference type="InParanoid" id="A0A2P5G2D3"/>
<accession>A0A2P5G2D3</accession>